<gene>
    <name evidence="10" type="ORF">CAUPRSCDRAFT_10281</name>
</gene>
<feature type="domain" description="PI-PLC Y-box" evidence="9">
    <location>
        <begin position="919"/>
        <end position="979"/>
    </location>
</feature>
<evidence type="ECO:0000256" key="3">
    <source>
        <dbReference type="ARBA" id="ARBA00022963"/>
    </source>
</evidence>
<evidence type="ECO:0000256" key="6">
    <source>
        <dbReference type="RuleBase" id="RU361133"/>
    </source>
</evidence>
<reference evidence="11" key="1">
    <citation type="journal article" date="2018" name="Nat. Microbiol.">
        <title>Leveraging single-cell genomics to expand the fungal tree of life.</title>
        <authorList>
            <person name="Ahrendt S.R."/>
            <person name="Quandt C.A."/>
            <person name="Ciobanu D."/>
            <person name="Clum A."/>
            <person name="Salamov A."/>
            <person name="Andreopoulos B."/>
            <person name="Cheng J.F."/>
            <person name="Woyke T."/>
            <person name="Pelin A."/>
            <person name="Henrissat B."/>
            <person name="Reynolds N.K."/>
            <person name="Benny G.L."/>
            <person name="Smith M.E."/>
            <person name="James T.Y."/>
            <person name="Grigoriev I.V."/>
        </authorList>
    </citation>
    <scope>NUCLEOTIDE SEQUENCE [LARGE SCALE GENOMIC DNA]</scope>
    <source>
        <strain evidence="11">ATCC 52028</strain>
    </source>
</reference>
<dbReference type="SMART" id="SM00148">
    <property type="entry name" value="PLCXc"/>
    <property type="match status" value="1"/>
</dbReference>
<dbReference type="EMBL" id="ML009116">
    <property type="protein sequence ID" value="RKO98103.1"/>
    <property type="molecule type" value="Genomic_DNA"/>
</dbReference>
<dbReference type="InterPro" id="IPR035892">
    <property type="entry name" value="C2_domain_sf"/>
</dbReference>
<evidence type="ECO:0000313" key="10">
    <source>
        <dbReference type="EMBL" id="RKO98103.1"/>
    </source>
</evidence>
<dbReference type="InterPro" id="IPR000008">
    <property type="entry name" value="C2_dom"/>
</dbReference>
<evidence type="ECO:0000256" key="2">
    <source>
        <dbReference type="ARBA" id="ARBA00022801"/>
    </source>
</evidence>
<protein>
    <recommendedName>
        <fullName evidence="1 6">Phosphoinositide phospholipase C</fullName>
        <ecNumber evidence="1 6">3.1.4.11</ecNumber>
    </recommendedName>
</protein>
<dbReference type="Pfam" id="PF16457">
    <property type="entry name" value="PH_12"/>
    <property type="match status" value="1"/>
</dbReference>
<dbReference type="CDD" id="cd08558">
    <property type="entry name" value="PI-PLCc_eukaryota"/>
    <property type="match status" value="1"/>
</dbReference>
<dbReference type="SUPFAM" id="SSF50729">
    <property type="entry name" value="PH domain-like"/>
    <property type="match status" value="1"/>
</dbReference>
<sequence>MAPYDPVVESVTCARDPRSSANDSGTPWYHRLELHRMRMRGTSHPFHRRASAACPDADVDVVAADSHGRIDGPTDEGPRSMRLTPVVLAQPAPAAAPASAPITGPQPGSGALPVSVPVMTTTRPSQGPRRAETAPSAGRGALSLLPLPLNNEPGPCTAAAMSHGEASQWLTTPPELVNSGGGGGGGGVSSEDELYTMPYLASASAAVAAAVTSPSLRSLADVEVAQIPALLAEGMVMTKIPNKPSSKPQDRRIRVDPQLQIISWETPKRHKERRIDFHALREIRLGQNTRAFELHGARDPAREARCFSLIYVDRGKYKMLNLCAQSALQSSLWVSGLHMLVGQTQISDSQNPMALPKNIVAWIHKCWHEVRVAAGGGSSASGNSGNSGGATGSSSSLLHLALPRLLRTPSEQHMLTLDQAGIVMRKLSLCLSQKELKSTFKQARLCNDGQMITLDAFERLYRMLRFRPEVNYLFSLCCSEDPYRMTLADFRRFWIDVQRNADDATLILKVWNKYKTGDLLGEQGYMDSDHFSAFLISANNAVAQKARVRRVWQDMTKPLSRYYISTSHNTYLLGDQITGPSSPEAYIRALQQGCRCVELDCWEGPSGLPLIYHGRTLTGRISFTETIEAIARYAFVASPYPVILSLELHCSEEQQTRMAEVLCRTFGEQLYTGHGRHYAHAHDLPSPEALKGRILLKAKVLRDHVMSPHSTNTTPTPTMTPVGSYELTEAHRHLALNPEDQVFASLSRLDSAASVPQAAAAATGRPGSATPGSTRSLPALAGPCAMSMTASAASNATERATRATTPIALPPGPLLPPPSLLPLPLGHTAATVVPSLAPVPFRVSTKAQKNLVKSQRLLELVALPSAKFIGLEAETLPVVSLSEKKAASYFSIAAPAATLGLAADGVATLPSTTAHSNTLVRVYPDRLRLNSSNMDPVAYWAHGIQLVALNRQTRDRGLQLEQAFFESNGGCGYVLRPPLDIVPPVQTLSIRIISGQHLASAKDVGSRATIHVAVEIEVIGPRLGLPSRTASMRPCHASRETLIMPLPADVVSPAALSHTRSSQLSAAMTAVAGASSSFHPWPVPSFAFRPPHDLSPVTSQSRKTTGTASLSSDRDAACPVELVPSNSLPQARHPVDTFRARSPAVESNGLNAAWDTAFSFPVQRAELTLLRIVVHEMDKLDSKTVLGESSVCVANLAQGYRHVPLRDSTGDLMRFSTLFLHIHLDPAPRD</sequence>
<evidence type="ECO:0000256" key="7">
    <source>
        <dbReference type="SAM" id="MobiDB-lite"/>
    </source>
</evidence>
<dbReference type="PANTHER" id="PTHR10336">
    <property type="entry name" value="PHOSPHOINOSITIDE-SPECIFIC PHOSPHOLIPASE C FAMILY PROTEIN"/>
    <property type="match status" value="1"/>
</dbReference>
<comment type="catalytic activity">
    <reaction evidence="6">
        <text>a 1,2-diacyl-sn-glycero-3-phospho-(1D-myo-inositol-4,5-bisphosphate) + H2O = 1D-myo-inositol 1,4,5-trisphosphate + a 1,2-diacyl-sn-glycerol + H(+)</text>
        <dbReference type="Rhea" id="RHEA:33179"/>
        <dbReference type="ChEBI" id="CHEBI:15377"/>
        <dbReference type="ChEBI" id="CHEBI:15378"/>
        <dbReference type="ChEBI" id="CHEBI:17815"/>
        <dbReference type="ChEBI" id="CHEBI:58456"/>
        <dbReference type="ChEBI" id="CHEBI:203600"/>
        <dbReference type="EC" id="3.1.4.11"/>
    </reaction>
</comment>
<dbReference type="AlphaFoldDB" id="A0A4P9X077"/>
<dbReference type="GO" id="GO:0048015">
    <property type="term" value="P:phosphatidylinositol-mediated signaling"/>
    <property type="evidence" value="ECO:0007669"/>
    <property type="project" value="TreeGrafter"/>
</dbReference>
<dbReference type="InterPro" id="IPR001192">
    <property type="entry name" value="PI-PLC_fam"/>
</dbReference>
<feature type="region of interest" description="Disordered" evidence="7">
    <location>
        <begin position="1"/>
        <end position="25"/>
    </location>
</feature>
<dbReference type="InterPro" id="IPR011993">
    <property type="entry name" value="PH-like_dom_sf"/>
</dbReference>
<keyword evidence="3 6" id="KW-0442">Lipid degradation</keyword>
<feature type="compositionally biased region" description="Polar residues" evidence="7">
    <location>
        <begin position="1096"/>
        <end position="1111"/>
    </location>
</feature>
<evidence type="ECO:0000256" key="5">
    <source>
        <dbReference type="ARBA" id="ARBA00023224"/>
    </source>
</evidence>
<dbReference type="Pfam" id="PF00388">
    <property type="entry name" value="PI-PLC-X"/>
    <property type="match status" value="1"/>
</dbReference>
<dbReference type="Gene3D" id="2.60.40.150">
    <property type="entry name" value="C2 domain"/>
    <property type="match status" value="1"/>
</dbReference>
<feature type="region of interest" description="Disordered" evidence="7">
    <location>
        <begin position="757"/>
        <end position="780"/>
    </location>
</feature>
<evidence type="ECO:0000256" key="1">
    <source>
        <dbReference type="ARBA" id="ARBA00012368"/>
    </source>
</evidence>
<dbReference type="InterPro" id="IPR011992">
    <property type="entry name" value="EF-hand-dom_pair"/>
</dbReference>
<dbReference type="SUPFAM" id="SSF47473">
    <property type="entry name" value="EF-hand"/>
    <property type="match status" value="1"/>
</dbReference>
<dbReference type="EC" id="3.1.4.11" evidence="1 6"/>
<dbReference type="Pfam" id="PF00387">
    <property type="entry name" value="PI-PLC-Y"/>
    <property type="match status" value="1"/>
</dbReference>
<dbReference type="GO" id="GO:0016042">
    <property type="term" value="P:lipid catabolic process"/>
    <property type="evidence" value="ECO:0007669"/>
    <property type="project" value="UniProtKB-KW"/>
</dbReference>
<dbReference type="InterPro" id="IPR001849">
    <property type="entry name" value="PH_domain"/>
</dbReference>
<proteinExistence type="predicted"/>
<dbReference type="InterPro" id="IPR001711">
    <property type="entry name" value="PLipase_C_Pinositol-sp_Y"/>
</dbReference>
<accession>A0A4P9X077</accession>
<organism evidence="10 11">
    <name type="scientific">Caulochytrium protostelioides</name>
    <dbReference type="NCBI Taxonomy" id="1555241"/>
    <lineage>
        <taxon>Eukaryota</taxon>
        <taxon>Fungi</taxon>
        <taxon>Fungi incertae sedis</taxon>
        <taxon>Chytridiomycota</taxon>
        <taxon>Chytridiomycota incertae sedis</taxon>
        <taxon>Chytridiomycetes</taxon>
        <taxon>Caulochytriales</taxon>
        <taxon>Caulochytriaceae</taxon>
        <taxon>Caulochytrium</taxon>
    </lineage>
</organism>
<keyword evidence="4 6" id="KW-0443">Lipid metabolism</keyword>
<dbReference type="Gene3D" id="2.30.29.30">
    <property type="entry name" value="Pleckstrin-homology domain (PH domain)/Phosphotyrosine-binding domain (PTB)"/>
    <property type="match status" value="1"/>
</dbReference>
<evidence type="ECO:0000259" key="9">
    <source>
        <dbReference type="PROSITE" id="PS50008"/>
    </source>
</evidence>
<dbReference type="InterPro" id="IPR017946">
    <property type="entry name" value="PLC-like_Pdiesterase_TIM-brl"/>
</dbReference>
<keyword evidence="5" id="KW-0807">Transducer</keyword>
<dbReference type="GO" id="GO:0051209">
    <property type="term" value="P:release of sequestered calcium ion into cytosol"/>
    <property type="evidence" value="ECO:0007669"/>
    <property type="project" value="TreeGrafter"/>
</dbReference>
<feature type="region of interest" description="Disordered" evidence="7">
    <location>
        <begin position="1092"/>
        <end position="1115"/>
    </location>
</feature>
<name>A0A4P9X077_9FUNG</name>
<keyword evidence="2 6" id="KW-0378">Hydrolase</keyword>
<dbReference type="PRINTS" id="PR00390">
    <property type="entry name" value="PHPHLIPASEC"/>
</dbReference>
<dbReference type="SUPFAM" id="SSF49562">
    <property type="entry name" value="C2 domain (Calcium/lipid-binding domain, CaLB)"/>
    <property type="match status" value="1"/>
</dbReference>
<evidence type="ECO:0000313" key="11">
    <source>
        <dbReference type="Proteomes" id="UP000268535"/>
    </source>
</evidence>
<feature type="domain" description="C2" evidence="8">
    <location>
        <begin position="1090"/>
        <end position="1207"/>
    </location>
</feature>
<dbReference type="GO" id="GO:0004435">
    <property type="term" value="F:phosphatidylinositol-4,5-bisphosphate phospholipase C activity"/>
    <property type="evidence" value="ECO:0007669"/>
    <property type="project" value="UniProtKB-EC"/>
</dbReference>
<evidence type="ECO:0000256" key="4">
    <source>
        <dbReference type="ARBA" id="ARBA00023098"/>
    </source>
</evidence>
<dbReference type="CDD" id="cd00275">
    <property type="entry name" value="C2_PLC_like"/>
    <property type="match status" value="1"/>
</dbReference>
<dbReference type="CDD" id="cd15898">
    <property type="entry name" value="EFh_PI-PLC"/>
    <property type="match status" value="1"/>
</dbReference>
<dbReference type="PROSITE" id="PS50008">
    <property type="entry name" value="PIPLC_Y_DOMAIN"/>
    <property type="match status" value="1"/>
</dbReference>
<dbReference type="Gene3D" id="3.20.20.190">
    <property type="entry name" value="Phosphatidylinositol (PI) phosphodiesterase"/>
    <property type="match status" value="2"/>
</dbReference>
<dbReference type="PANTHER" id="PTHR10336:SF36">
    <property type="entry name" value="1-PHOSPHATIDYLINOSITOL 4,5-BISPHOSPHATE PHOSPHODIESTERASE BETA-4"/>
    <property type="match status" value="1"/>
</dbReference>
<dbReference type="Gene3D" id="1.10.238.10">
    <property type="entry name" value="EF-hand"/>
    <property type="match status" value="1"/>
</dbReference>
<dbReference type="PROSITE" id="PS50004">
    <property type="entry name" value="C2"/>
    <property type="match status" value="1"/>
</dbReference>
<dbReference type="Proteomes" id="UP000268535">
    <property type="component" value="Unassembled WGS sequence"/>
</dbReference>
<dbReference type="SUPFAM" id="SSF51695">
    <property type="entry name" value="PLC-like phosphodiesterases"/>
    <property type="match status" value="1"/>
</dbReference>
<dbReference type="PROSITE" id="PS50007">
    <property type="entry name" value="PIPLC_X_DOMAIN"/>
    <property type="match status" value="1"/>
</dbReference>
<dbReference type="Pfam" id="PF00168">
    <property type="entry name" value="C2"/>
    <property type="match status" value="1"/>
</dbReference>
<evidence type="ECO:0000259" key="8">
    <source>
        <dbReference type="PROSITE" id="PS50004"/>
    </source>
</evidence>
<dbReference type="InterPro" id="IPR000909">
    <property type="entry name" value="PLipase_C_PInositol-sp_X_dom"/>
</dbReference>
<dbReference type="SMART" id="SM00149">
    <property type="entry name" value="PLCYc"/>
    <property type="match status" value="1"/>
</dbReference>